<dbReference type="PANTHER" id="PTHR38340">
    <property type="entry name" value="S-LAYER PROTEIN"/>
    <property type="match status" value="1"/>
</dbReference>
<protein>
    <submittedName>
        <fullName evidence="5">Bacterial pre-peptidase C-terminal domain protein</fullName>
    </submittedName>
</protein>
<feature type="domain" description="Peptidase C-terminal archaeal/bacterial" evidence="4">
    <location>
        <begin position="1009"/>
        <end position="1093"/>
    </location>
</feature>
<dbReference type="EMBL" id="AUZM01000031">
    <property type="protein sequence ID" value="ERT06754.1"/>
    <property type="molecule type" value="Genomic_DNA"/>
</dbReference>
<dbReference type="PRINTS" id="PR00313">
    <property type="entry name" value="CABNDNGRPT"/>
</dbReference>
<dbReference type="PATRIC" id="fig|1348334.3.peg.3188"/>
<dbReference type="InterPro" id="IPR001343">
    <property type="entry name" value="Hemolysn_Ca-bd"/>
</dbReference>
<dbReference type="GO" id="GO:0005576">
    <property type="term" value="C:extracellular region"/>
    <property type="evidence" value="ECO:0007669"/>
    <property type="project" value="UniProtKB-SubCell"/>
</dbReference>
<feature type="region of interest" description="Disordered" evidence="3">
    <location>
        <begin position="162"/>
        <end position="182"/>
    </location>
</feature>
<comment type="caution">
    <text evidence="5">The sequence shown here is derived from an EMBL/GenBank/DDBJ whole genome shotgun (WGS) entry which is preliminary data.</text>
</comment>
<comment type="subcellular location">
    <subcellularLocation>
        <location evidence="1">Secreted</location>
    </subcellularLocation>
</comment>
<evidence type="ECO:0000256" key="1">
    <source>
        <dbReference type="ARBA" id="ARBA00004613"/>
    </source>
</evidence>
<dbReference type="SUPFAM" id="SSF51120">
    <property type="entry name" value="beta-Roll"/>
    <property type="match status" value="2"/>
</dbReference>
<organism evidence="5 6">
    <name type="scientific">Lyngbya aestuarii BL J</name>
    <dbReference type="NCBI Taxonomy" id="1348334"/>
    <lineage>
        <taxon>Bacteria</taxon>
        <taxon>Bacillati</taxon>
        <taxon>Cyanobacteriota</taxon>
        <taxon>Cyanophyceae</taxon>
        <taxon>Oscillatoriophycideae</taxon>
        <taxon>Oscillatoriales</taxon>
        <taxon>Microcoleaceae</taxon>
        <taxon>Lyngbya</taxon>
    </lineage>
</organism>
<evidence type="ECO:0000313" key="5">
    <source>
        <dbReference type="EMBL" id="ERT06754.1"/>
    </source>
</evidence>
<feature type="region of interest" description="Disordered" evidence="3">
    <location>
        <begin position="1178"/>
        <end position="1217"/>
    </location>
</feature>
<dbReference type="InterPro" id="IPR007280">
    <property type="entry name" value="Peptidase_C_arc/bac"/>
</dbReference>
<dbReference type="InterPro" id="IPR011049">
    <property type="entry name" value="Serralysin-like_metalloprot_C"/>
</dbReference>
<reference evidence="5 6" key="1">
    <citation type="journal article" date="2013" name="Front. Microbiol.">
        <title>Comparative genomic analyses of the cyanobacterium, Lyngbya aestuarii BL J, a powerful hydrogen producer.</title>
        <authorList>
            <person name="Kothari A."/>
            <person name="Vaughn M."/>
            <person name="Garcia-Pichel F."/>
        </authorList>
    </citation>
    <scope>NUCLEOTIDE SEQUENCE [LARGE SCALE GENOMIC DNA]</scope>
    <source>
        <strain evidence="5 6">BL J</strain>
    </source>
</reference>
<feature type="domain" description="Peptidase C-terminal archaeal/bacterial" evidence="4">
    <location>
        <begin position="363"/>
        <end position="454"/>
    </location>
</feature>
<dbReference type="GO" id="GO:0005509">
    <property type="term" value="F:calcium ion binding"/>
    <property type="evidence" value="ECO:0007669"/>
    <property type="project" value="InterPro"/>
</dbReference>
<evidence type="ECO:0000256" key="3">
    <source>
        <dbReference type="SAM" id="MobiDB-lite"/>
    </source>
</evidence>
<feature type="compositionally biased region" description="Pro residues" evidence="3">
    <location>
        <begin position="168"/>
        <end position="179"/>
    </location>
</feature>
<gene>
    <name evidence="5" type="ORF">M595_3295</name>
</gene>
<dbReference type="Pfam" id="PF04151">
    <property type="entry name" value="PPC"/>
    <property type="match status" value="2"/>
</dbReference>
<dbReference type="Proteomes" id="UP000017127">
    <property type="component" value="Unassembled WGS sequence"/>
</dbReference>
<dbReference type="Gene3D" id="2.60.120.380">
    <property type="match status" value="2"/>
</dbReference>
<dbReference type="RefSeq" id="WP_023067041.1">
    <property type="nucleotide sequence ID" value="NZ_AUZM01000031.1"/>
</dbReference>
<dbReference type="OrthoDB" id="464425at2"/>
<dbReference type="Gene3D" id="2.150.10.10">
    <property type="entry name" value="Serralysin-like metalloprotease, C-terminal"/>
    <property type="match status" value="2"/>
</dbReference>
<dbReference type="SUPFAM" id="SSF89260">
    <property type="entry name" value="Collagen-binding domain"/>
    <property type="match status" value="1"/>
</dbReference>
<dbReference type="InterPro" id="IPR050557">
    <property type="entry name" value="RTX_toxin/Mannuronan_C5-epim"/>
</dbReference>
<name>U7QFM6_9CYAN</name>
<keyword evidence="6" id="KW-1185">Reference proteome</keyword>
<proteinExistence type="predicted"/>
<evidence type="ECO:0000313" key="6">
    <source>
        <dbReference type="Proteomes" id="UP000017127"/>
    </source>
</evidence>
<keyword evidence="2" id="KW-0964">Secreted</keyword>
<evidence type="ECO:0000259" key="4">
    <source>
        <dbReference type="Pfam" id="PF04151"/>
    </source>
</evidence>
<evidence type="ECO:0000256" key="2">
    <source>
        <dbReference type="ARBA" id="ARBA00022525"/>
    </source>
</evidence>
<sequence>MVQVSFSTSTTFEGEFNALIEDQDTSLTVNFDLDEPAPEGGLKVFVDSDVEQIVSRLDLPGFAFNPVAENINPSLLGTSFDNSGFYLTIDEGATSGSFTINVFDNSEPDTFLPETFDGLVEANFSLVATGEVEPEDLGDVGTLGDYTINPDAATSTVLFADEESQLTPSPPSPPSPPMSGLPLVSLNTGPDYLVEAEGTVSAHVFNITGGTIPSEGLVVSVNAPNLSEFDLEAINVSEGGEIVAVREDDFDIRLTDFTVLVDLPISADGETEGLETTSFTLEAGDGYEVNSDFSSGEFSLVDTASEIPADALNQRDDIIPLAVETGLSADNPTFTATTSIAFDIGNRYLNEDGTFTYVDMTEDVDLYSFELSAGDVITADVDSNQRGEPPAAVSEFEPNPVTSVFAGLRIFDSEGEELLSSWIGQGPGELFTSYDGYVEFLAPEDGTYYFGISGQNGGNNEFRRETFGIETEKYDPFVPGSGDNDGYPEFDFPGHGEYDLTISLNPEIVLELPQFATDGVGGGNPNSYDEPEPGEPVVSLNYATGTFDIDTDDLVSPYLSEGLPSTNSALILTFSVEGEIPEEGIVVDVNSDNYLRQYIAARSFQSPPFSPGSQLEQFIYDETGRETGFELRIFEPYTFIGLSTQSPGWADLIEPDVDEPENVTWFIEPGEDYAVAPDAAEIVATYYEPGETPEPSVIPELGMTISETELIESEQTATTLTFTLSEPPPEEGVLVQVDGSGPGILQQFDIFNIEIDGGVFPSPTEVFTGFLYKITEQEATITLPAFEDPFDEGLQGFSFSLADAAHYTVDPDAGEVAYTIADTPDSVVQVSLSSDGETLVESENPTGVLTFNLTAEPPEDGITVTVDAPNLSEFDVEALTATGGEITEITNSGFSLNITDATATVELPVLADGESEGSETATFALVDSTDSTINPDTNEATLTLVDNPDQVPLTAELDANDTIEQALDINLSSANPNATIRGGLFSTEPEQPGIGLGGFFPLFNDPSEDVDFYSFELNAGDTVEIDVDAVGALNLSLYEGVDLRLDSELRLFDGLGNELASVNNAAAPGEEFSRDPYLEFTAEEAGTYYVGVSQLGNNNYDPDVAGSGSGWIFPEIGVYVGEYDLNVSLNSANVADIIGTDGADELVGTDTNESINALAGDDLVAGLLGDDTVFGGDGDDTLRGDANSRSPGGSVGGDDVISGGAGNDQIGGKAGNDLLSGDAGDDEIWGDAGNDTIMGVTGNDTLTGDDFSGGSGSDLFVFGNGDGTDTITDFDVTEDLIGLVEGELMFEDIAIADSDMGAMISVIETGETLAILSGVDSDELTSELFTITPDVTFG</sequence>
<dbReference type="Pfam" id="PF00353">
    <property type="entry name" value="HemolysinCabind"/>
    <property type="match status" value="2"/>
</dbReference>
<dbReference type="PANTHER" id="PTHR38340:SF1">
    <property type="entry name" value="S-LAYER PROTEIN"/>
    <property type="match status" value="1"/>
</dbReference>
<accession>U7QFM6</accession>